<organism evidence="2 3">
    <name type="scientific">Deinococcus rufus</name>
    <dbReference type="NCBI Taxonomy" id="2136097"/>
    <lineage>
        <taxon>Bacteria</taxon>
        <taxon>Thermotogati</taxon>
        <taxon>Deinococcota</taxon>
        <taxon>Deinococci</taxon>
        <taxon>Deinococcales</taxon>
        <taxon>Deinococcaceae</taxon>
        <taxon>Deinococcus</taxon>
    </lineage>
</organism>
<keyword evidence="3" id="KW-1185">Reference proteome</keyword>
<protein>
    <submittedName>
        <fullName evidence="2">Uncharacterized protein</fullName>
    </submittedName>
</protein>
<feature type="coiled-coil region" evidence="1">
    <location>
        <begin position="35"/>
        <end position="69"/>
    </location>
</feature>
<dbReference type="EMBL" id="JBHRZG010000010">
    <property type="protein sequence ID" value="MFC3833096.1"/>
    <property type="molecule type" value="Genomic_DNA"/>
</dbReference>
<evidence type="ECO:0000256" key="1">
    <source>
        <dbReference type="SAM" id="Coils"/>
    </source>
</evidence>
<gene>
    <name evidence="2" type="ORF">ACFOSB_09530</name>
</gene>
<comment type="caution">
    <text evidence="2">The sequence shown here is derived from an EMBL/GenBank/DDBJ whole genome shotgun (WGS) entry which is preliminary data.</text>
</comment>
<name>A0ABV7Z9W3_9DEIO</name>
<dbReference type="Proteomes" id="UP001595803">
    <property type="component" value="Unassembled WGS sequence"/>
</dbReference>
<keyword evidence="1" id="KW-0175">Coiled coil</keyword>
<evidence type="ECO:0000313" key="2">
    <source>
        <dbReference type="EMBL" id="MFC3833096.1"/>
    </source>
</evidence>
<accession>A0ABV7Z9W3</accession>
<sequence>MKTKRTVEEKLAGTKEAVTINGKVYSPKRLKVFDVQRLMNEKAEKLKAVQAMQRRLMKIQAAMESGELESLNLSTDEAEKYVETVQNTTVDLATELGTDHNLWLLERLYPDAKESGDLVEIEYDEYDTALEAIFEVNPSLGKSKAILLMNPLNQNG</sequence>
<evidence type="ECO:0000313" key="3">
    <source>
        <dbReference type="Proteomes" id="UP001595803"/>
    </source>
</evidence>
<dbReference type="RefSeq" id="WP_322472550.1">
    <property type="nucleotide sequence ID" value="NZ_JBHRZG010000010.1"/>
</dbReference>
<proteinExistence type="predicted"/>
<reference evidence="3" key="1">
    <citation type="journal article" date="2019" name="Int. J. Syst. Evol. Microbiol.">
        <title>The Global Catalogue of Microorganisms (GCM) 10K type strain sequencing project: providing services to taxonomists for standard genome sequencing and annotation.</title>
        <authorList>
            <consortium name="The Broad Institute Genomics Platform"/>
            <consortium name="The Broad Institute Genome Sequencing Center for Infectious Disease"/>
            <person name="Wu L."/>
            <person name="Ma J."/>
        </authorList>
    </citation>
    <scope>NUCLEOTIDE SEQUENCE [LARGE SCALE GENOMIC DNA]</scope>
    <source>
        <strain evidence="3">CCTCC AB 2017081</strain>
    </source>
</reference>